<dbReference type="InterPro" id="IPR038008">
    <property type="entry name" value="Jag_KH"/>
</dbReference>
<name>A0A2W1LYP3_9BACL</name>
<dbReference type="InterPro" id="IPR032782">
    <property type="entry name" value="KhpB_N"/>
</dbReference>
<dbReference type="PROSITE" id="PS51061">
    <property type="entry name" value="R3H"/>
    <property type="match status" value="1"/>
</dbReference>
<reference evidence="8 9" key="1">
    <citation type="submission" date="2018-06" db="EMBL/GenBank/DDBJ databases">
        <title>Paenibacillus imtechensis sp. nov.</title>
        <authorList>
            <person name="Pinnaka A.K."/>
            <person name="Singh H."/>
            <person name="Kaur M."/>
        </authorList>
    </citation>
    <scope>NUCLEOTIDE SEQUENCE [LARGE SCALE GENOMIC DNA]</scope>
    <source>
        <strain evidence="8 9">SMB1</strain>
    </source>
</reference>
<accession>A0A2W1LYP3</accession>
<comment type="subunit">
    <text evidence="6">Forms a complex with KhpA.</text>
</comment>
<dbReference type="InterPro" id="IPR039247">
    <property type="entry name" value="KhpB"/>
</dbReference>
<evidence type="ECO:0000256" key="4">
    <source>
        <dbReference type="ARBA" id="ARBA00023186"/>
    </source>
</evidence>
<dbReference type="OrthoDB" id="9794483at2"/>
<dbReference type="AlphaFoldDB" id="A0A2W1LYP3"/>
<dbReference type="Gene3D" id="3.30.1370.50">
    <property type="entry name" value="R3H-like domain"/>
    <property type="match status" value="1"/>
</dbReference>
<evidence type="ECO:0000256" key="2">
    <source>
        <dbReference type="ARBA" id="ARBA00022884"/>
    </source>
</evidence>
<dbReference type="Pfam" id="PF13083">
    <property type="entry name" value="KH_KhpA-B"/>
    <property type="match status" value="1"/>
</dbReference>
<dbReference type="EMBL" id="QKRB01000037">
    <property type="protein sequence ID" value="PZD96627.1"/>
    <property type="molecule type" value="Genomic_DNA"/>
</dbReference>
<evidence type="ECO:0000256" key="1">
    <source>
        <dbReference type="ARBA" id="ARBA00022490"/>
    </source>
</evidence>
<dbReference type="NCBIfam" id="NF041568">
    <property type="entry name" value="Jag_EloR"/>
    <property type="match status" value="1"/>
</dbReference>
<dbReference type="InterPro" id="IPR015946">
    <property type="entry name" value="KH_dom-like_a/b"/>
</dbReference>
<comment type="caution">
    <text evidence="8">The sequence shown here is derived from an EMBL/GenBank/DDBJ whole genome shotgun (WGS) entry which is preliminary data.</text>
</comment>
<keyword evidence="5 6" id="KW-0961">Cell wall biogenesis/degradation</keyword>
<dbReference type="RefSeq" id="WP_111146032.1">
    <property type="nucleotide sequence ID" value="NZ_QKRB01000037.1"/>
</dbReference>
<dbReference type="Gene3D" id="3.30.300.20">
    <property type="match status" value="1"/>
</dbReference>
<dbReference type="InterPro" id="IPR038247">
    <property type="entry name" value="Jag_N_dom_sf"/>
</dbReference>
<dbReference type="Pfam" id="PF01424">
    <property type="entry name" value="R3H"/>
    <property type="match status" value="1"/>
</dbReference>
<dbReference type="PANTHER" id="PTHR35800:SF1">
    <property type="entry name" value="RNA-BINDING PROTEIN KHPB"/>
    <property type="match status" value="1"/>
</dbReference>
<comment type="domain">
    <text evidence="6">Has an N-terminal Jag-N domain and 2 RNA-binding domains (KH and R3H).</text>
</comment>
<dbReference type="InterPro" id="IPR001374">
    <property type="entry name" value="R3H_dom"/>
</dbReference>
<dbReference type="InterPro" id="IPR034079">
    <property type="entry name" value="R3H_KhpB"/>
</dbReference>
<dbReference type="PANTHER" id="PTHR35800">
    <property type="entry name" value="PROTEIN JAG"/>
    <property type="match status" value="1"/>
</dbReference>
<dbReference type="Proteomes" id="UP000249522">
    <property type="component" value="Unassembled WGS sequence"/>
</dbReference>
<dbReference type="SUPFAM" id="SSF82708">
    <property type="entry name" value="R3H domain"/>
    <property type="match status" value="1"/>
</dbReference>
<dbReference type="GO" id="GO:0071555">
    <property type="term" value="P:cell wall organization"/>
    <property type="evidence" value="ECO:0007669"/>
    <property type="project" value="UniProtKB-KW"/>
</dbReference>
<dbReference type="GO" id="GO:0003723">
    <property type="term" value="F:RNA binding"/>
    <property type="evidence" value="ECO:0007669"/>
    <property type="project" value="UniProtKB-UniRule"/>
</dbReference>
<comment type="similarity">
    <text evidence="6">Belongs to the KhpB RNA-binding protein family.</text>
</comment>
<keyword evidence="2 6" id="KW-0694">RNA-binding</keyword>
<evidence type="ECO:0000259" key="7">
    <source>
        <dbReference type="PROSITE" id="PS51061"/>
    </source>
</evidence>
<evidence type="ECO:0000313" key="9">
    <source>
        <dbReference type="Proteomes" id="UP000249522"/>
    </source>
</evidence>
<protein>
    <recommendedName>
        <fullName evidence="6">RNA-binding protein KhpB</fullName>
    </recommendedName>
    <alternativeName>
        <fullName evidence="6">RNA-binding protein EloR</fullName>
    </alternativeName>
</protein>
<sequence>MKKIVASGKTIEEAVRNGLAELQVTEERVNVTVIEQPSRGLFGLIGTREAKVELELLPEPVDPVVETEQFLHEVAEAMGLQVDINRQTNREGVQLAISGTGDIGMLIGRRGQTLDALQYLANIVANRHSDSFVRIVLDAEDFRERRRKTLVELSDRLAGRVIRSKQEVVLEPMTAQDRKIIHYQLQNHPKVKTYSKGDEPNRRIVITPR</sequence>
<keyword evidence="3 6" id="KW-0133">Cell shape</keyword>
<keyword evidence="4 6" id="KW-0143">Chaperone</keyword>
<comment type="function">
    <text evidence="6">A probable RNA chaperone. Forms a complex with KhpA which binds to cellular RNA and controls its expression. Plays a role in peptidoglycan (PG) homeostasis and cell length regulation.</text>
</comment>
<dbReference type="HAMAP" id="MF_00867">
    <property type="entry name" value="KhpB"/>
    <property type="match status" value="1"/>
</dbReference>
<evidence type="ECO:0000256" key="5">
    <source>
        <dbReference type="ARBA" id="ARBA00023316"/>
    </source>
</evidence>
<dbReference type="GO" id="GO:0008360">
    <property type="term" value="P:regulation of cell shape"/>
    <property type="evidence" value="ECO:0007669"/>
    <property type="project" value="UniProtKB-KW"/>
</dbReference>
<dbReference type="SMART" id="SM01245">
    <property type="entry name" value="Jag_N"/>
    <property type="match status" value="1"/>
</dbReference>
<feature type="region of interest" description="Jag_N domain" evidence="6">
    <location>
        <begin position="5"/>
        <end position="55"/>
    </location>
</feature>
<proteinExistence type="inferred from homology"/>
<feature type="domain" description="R3H" evidence="7">
    <location>
        <begin position="144"/>
        <end position="209"/>
    </location>
</feature>
<dbReference type="CDD" id="cd02644">
    <property type="entry name" value="R3H_jag"/>
    <property type="match status" value="1"/>
</dbReference>
<dbReference type="Pfam" id="PF14804">
    <property type="entry name" value="Jag_N"/>
    <property type="match status" value="1"/>
</dbReference>
<dbReference type="InterPro" id="IPR036867">
    <property type="entry name" value="R3H_dom_sf"/>
</dbReference>
<evidence type="ECO:0000256" key="3">
    <source>
        <dbReference type="ARBA" id="ARBA00022960"/>
    </source>
</evidence>
<organism evidence="8 9">
    <name type="scientific">Paenibacillus sambharensis</name>
    <dbReference type="NCBI Taxonomy" id="1803190"/>
    <lineage>
        <taxon>Bacteria</taxon>
        <taxon>Bacillati</taxon>
        <taxon>Bacillota</taxon>
        <taxon>Bacilli</taxon>
        <taxon>Bacillales</taxon>
        <taxon>Paenibacillaceae</taxon>
        <taxon>Paenibacillus</taxon>
    </lineage>
</organism>
<dbReference type="GO" id="GO:0009252">
    <property type="term" value="P:peptidoglycan biosynthetic process"/>
    <property type="evidence" value="ECO:0007669"/>
    <property type="project" value="UniProtKB-UniRule"/>
</dbReference>
<dbReference type="SMART" id="SM00393">
    <property type="entry name" value="R3H"/>
    <property type="match status" value="1"/>
</dbReference>
<gene>
    <name evidence="6" type="primary">khpB</name>
    <name evidence="6" type="synonym">eloR</name>
    <name evidence="8" type="ORF">DNH61_07485</name>
</gene>
<evidence type="ECO:0000256" key="6">
    <source>
        <dbReference type="HAMAP-Rule" id="MF_00867"/>
    </source>
</evidence>
<dbReference type="CDD" id="cd02414">
    <property type="entry name" value="KH-II_Jag"/>
    <property type="match status" value="1"/>
</dbReference>
<evidence type="ECO:0000313" key="8">
    <source>
        <dbReference type="EMBL" id="PZD96627.1"/>
    </source>
</evidence>
<keyword evidence="1 6" id="KW-0963">Cytoplasm</keyword>
<dbReference type="GO" id="GO:0005737">
    <property type="term" value="C:cytoplasm"/>
    <property type="evidence" value="ECO:0007669"/>
    <property type="project" value="UniProtKB-SubCell"/>
</dbReference>
<comment type="subcellular location">
    <subcellularLocation>
        <location evidence="6">Cytoplasm</location>
    </subcellularLocation>
</comment>
<dbReference type="Gene3D" id="3.30.30.80">
    <property type="entry name" value="probable RNA-binding protein from clostridium symbiosum atcc 14940"/>
    <property type="match status" value="1"/>
</dbReference>
<keyword evidence="9" id="KW-1185">Reference proteome</keyword>